<gene>
    <name evidence="3" type="primary">ydgJ_2</name>
    <name evidence="3" type="ORF">V22_36670</name>
</gene>
<dbReference type="SUPFAM" id="SSF51735">
    <property type="entry name" value="NAD(P)-binding Rossmann-fold domains"/>
    <property type="match status" value="1"/>
</dbReference>
<dbReference type="OrthoDB" id="255433at2"/>
<dbReference type="EMBL" id="CP036316">
    <property type="protein sequence ID" value="QDT66400.1"/>
    <property type="molecule type" value="Genomic_DNA"/>
</dbReference>
<dbReference type="Gene3D" id="3.40.50.720">
    <property type="entry name" value="NAD(P)-binding Rossmann-like Domain"/>
    <property type="match status" value="1"/>
</dbReference>
<name>A0A517TDE6_9PLAN</name>
<dbReference type="PANTHER" id="PTHR43818">
    <property type="entry name" value="BCDNA.GH03377"/>
    <property type="match status" value="1"/>
</dbReference>
<dbReference type="Pfam" id="PF19051">
    <property type="entry name" value="GFO_IDH_MocA_C2"/>
    <property type="match status" value="2"/>
</dbReference>
<dbReference type="InterPro" id="IPR050463">
    <property type="entry name" value="Gfo/Idh/MocA_oxidrdct_glycsds"/>
</dbReference>
<sequence length="471" mass="52439">MHSSCDSNTQRRQFLKSSAAAAAATMLPAQFVRAQDDAESALPPSERVNLAAIGFGGMGATDLRLLSSNPECNVVALCDIDLTLGGCRKSIKAHPSAKVYNDFRVMFDEMGDDIDAVLIATPDHTHFCIAMAAMALGKHVYVEKPLAHSFQECDHLMAMAEKSGVVTQMGNQGHSEWNYWQFKAWQEAGVFNDVRKVIAFMNRDRAWTGWSDISEYPKGRTPEGLDWDLWVGPATEHPFSRKLHPYRWRGWFDYGSGCFGDWGPHILDTCHEFLHLGMPTKISALKREGANPLIYPQASTIQFEFPARDGMPACEVTWYDGKDNRPDFGEELNDFFANEKGSNPFRNVTAGKVVYAGDVAFQSKTHGAPLSIIRNEAGLQAESSLPSYSVEGKSKHHRNFIRACKGEEATNSPFAVAAPLTQVFNLGVIAQRLGGELEFDRESRQFKNNKTANTLLAPPPRKGWEQYYEMV</sequence>
<protein>
    <submittedName>
        <fullName evidence="3">Putative oxidoreductase YdgJ</fullName>
        <ecNumber evidence="3">1.-.-.-</ecNumber>
    </submittedName>
</protein>
<dbReference type="GO" id="GO:0016491">
    <property type="term" value="F:oxidoreductase activity"/>
    <property type="evidence" value="ECO:0007669"/>
    <property type="project" value="UniProtKB-KW"/>
</dbReference>
<dbReference type="SUPFAM" id="SSF55347">
    <property type="entry name" value="Glyceraldehyde-3-phosphate dehydrogenase-like, C-terminal domain"/>
    <property type="match status" value="1"/>
</dbReference>
<dbReference type="EC" id="1.-.-.-" evidence="3"/>
<dbReference type="InterPro" id="IPR036291">
    <property type="entry name" value="NAD(P)-bd_dom_sf"/>
</dbReference>
<reference evidence="3 4" key="1">
    <citation type="submission" date="2019-02" db="EMBL/GenBank/DDBJ databases">
        <title>Deep-cultivation of Planctomycetes and their phenomic and genomic characterization uncovers novel biology.</title>
        <authorList>
            <person name="Wiegand S."/>
            <person name="Jogler M."/>
            <person name="Boedeker C."/>
            <person name="Pinto D."/>
            <person name="Vollmers J."/>
            <person name="Rivas-Marin E."/>
            <person name="Kohn T."/>
            <person name="Peeters S.H."/>
            <person name="Heuer A."/>
            <person name="Rast P."/>
            <person name="Oberbeckmann S."/>
            <person name="Bunk B."/>
            <person name="Jeske O."/>
            <person name="Meyerdierks A."/>
            <person name="Storesund J.E."/>
            <person name="Kallscheuer N."/>
            <person name="Luecker S."/>
            <person name="Lage O.M."/>
            <person name="Pohl T."/>
            <person name="Merkel B.J."/>
            <person name="Hornburger P."/>
            <person name="Mueller R.-W."/>
            <person name="Bruemmer F."/>
            <person name="Labrenz M."/>
            <person name="Spormann A.M."/>
            <person name="Op den Camp H."/>
            <person name="Overmann J."/>
            <person name="Amann R."/>
            <person name="Jetten M.S.M."/>
            <person name="Mascher T."/>
            <person name="Medema M.H."/>
            <person name="Devos D.P."/>
            <person name="Kaster A.-K."/>
            <person name="Ovreas L."/>
            <person name="Rohde M."/>
            <person name="Galperin M.Y."/>
            <person name="Jogler C."/>
        </authorList>
    </citation>
    <scope>NUCLEOTIDE SEQUENCE [LARGE SCALE GENOMIC DNA]</scope>
    <source>
        <strain evidence="3 4">V22</strain>
    </source>
</reference>
<dbReference type="InterPro" id="IPR006311">
    <property type="entry name" value="TAT_signal"/>
</dbReference>
<dbReference type="PROSITE" id="PS51318">
    <property type="entry name" value="TAT"/>
    <property type="match status" value="1"/>
</dbReference>
<dbReference type="Pfam" id="PF01408">
    <property type="entry name" value="GFO_IDH_MocA"/>
    <property type="match status" value="1"/>
</dbReference>
<dbReference type="KEGG" id="chya:V22_36670"/>
<proteinExistence type="predicted"/>
<feature type="domain" description="Gfo/Idh/MocA-like oxidoreductase bacterial type C-terminal" evidence="2">
    <location>
        <begin position="422"/>
        <end position="465"/>
    </location>
</feature>
<evidence type="ECO:0000259" key="1">
    <source>
        <dbReference type="Pfam" id="PF01408"/>
    </source>
</evidence>
<feature type="domain" description="Gfo/Idh/MocA-like oxidoreductase bacterial type C-terminal" evidence="2">
    <location>
        <begin position="209"/>
        <end position="274"/>
    </location>
</feature>
<accession>A0A517TDE6</accession>
<dbReference type="Pfam" id="PF10518">
    <property type="entry name" value="TAT_signal"/>
    <property type="match status" value="1"/>
</dbReference>
<evidence type="ECO:0000259" key="2">
    <source>
        <dbReference type="Pfam" id="PF19051"/>
    </source>
</evidence>
<dbReference type="PANTHER" id="PTHR43818:SF3">
    <property type="entry name" value="OXIDOREDUCTASE-RELATED"/>
    <property type="match status" value="1"/>
</dbReference>
<dbReference type="GO" id="GO:0000166">
    <property type="term" value="F:nucleotide binding"/>
    <property type="evidence" value="ECO:0007669"/>
    <property type="project" value="InterPro"/>
</dbReference>
<dbReference type="InterPro" id="IPR000683">
    <property type="entry name" value="Gfo/Idh/MocA-like_OxRdtase_N"/>
</dbReference>
<feature type="domain" description="Gfo/Idh/MocA-like oxidoreductase N-terminal" evidence="1">
    <location>
        <begin position="49"/>
        <end position="170"/>
    </location>
</feature>
<keyword evidence="4" id="KW-1185">Reference proteome</keyword>
<dbReference type="Gene3D" id="3.30.360.10">
    <property type="entry name" value="Dihydrodipicolinate Reductase, domain 2"/>
    <property type="match status" value="1"/>
</dbReference>
<dbReference type="AlphaFoldDB" id="A0A517TDE6"/>
<organism evidence="3 4">
    <name type="scientific">Calycomorphotria hydatis</name>
    <dbReference type="NCBI Taxonomy" id="2528027"/>
    <lineage>
        <taxon>Bacteria</taxon>
        <taxon>Pseudomonadati</taxon>
        <taxon>Planctomycetota</taxon>
        <taxon>Planctomycetia</taxon>
        <taxon>Planctomycetales</taxon>
        <taxon>Planctomycetaceae</taxon>
        <taxon>Calycomorphotria</taxon>
    </lineage>
</organism>
<evidence type="ECO:0000313" key="3">
    <source>
        <dbReference type="EMBL" id="QDT66400.1"/>
    </source>
</evidence>
<dbReference type="InterPro" id="IPR019546">
    <property type="entry name" value="TAT_signal_bac_arc"/>
</dbReference>
<dbReference type="Proteomes" id="UP000319976">
    <property type="component" value="Chromosome"/>
</dbReference>
<evidence type="ECO:0000313" key="4">
    <source>
        <dbReference type="Proteomes" id="UP000319976"/>
    </source>
</evidence>
<dbReference type="InterPro" id="IPR043906">
    <property type="entry name" value="Gfo/Idh/MocA_OxRdtase_bact_C"/>
</dbReference>
<keyword evidence="3" id="KW-0560">Oxidoreductase</keyword>
<dbReference type="RefSeq" id="WP_145265457.1">
    <property type="nucleotide sequence ID" value="NZ_CP036316.1"/>
</dbReference>